<reference evidence="2" key="3">
    <citation type="journal article" date="2017" name="Nature">
        <title>Genome sequence of the progenitor of the wheat D genome Aegilops tauschii.</title>
        <authorList>
            <person name="Luo M.C."/>
            <person name="Gu Y.Q."/>
            <person name="Puiu D."/>
            <person name="Wang H."/>
            <person name="Twardziok S.O."/>
            <person name="Deal K.R."/>
            <person name="Huo N."/>
            <person name="Zhu T."/>
            <person name="Wang L."/>
            <person name="Wang Y."/>
            <person name="McGuire P.E."/>
            <person name="Liu S."/>
            <person name="Long H."/>
            <person name="Ramasamy R.K."/>
            <person name="Rodriguez J.C."/>
            <person name="Van S.L."/>
            <person name="Yuan L."/>
            <person name="Wang Z."/>
            <person name="Xia Z."/>
            <person name="Xiao L."/>
            <person name="Anderson O.D."/>
            <person name="Ouyang S."/>
            <person name="Liang Y."/>
            <person name="Zimin A.V."/>
            <person name="Pertea G."/>
            <person name="Qi P."/>
            <person name="Bennetzen J.L."/>
            <person name="Dai X."/>
            <person name="Dawson M.W."/>
            <person name="Muller H.G."/>
            <person name="Kugler K."/>
            <person name="Rivarola-Duarte L."/>
            <person name="Spannagl M."/>
            <person name="Mayer K.F.X."/>
            <person name="Lu F.H."/>
            <person name="Bevan M.W."/>
            <person name="Leroy P."/>
            <person name="Li P."/>
            <person name="You F.M."/>
            <person name="Sun Q."/>
            <person name="Liu Z."/>
            <person name="Lyons E."/>
            <person name="Wicker T."/>
            <person name="Salzberg S.L."/>
            <person name="Devos K.M."/>
            <person name="Dvorak J."/>
        </authorList>
    </citation>
    <scope>NUCLEOTIDE SEQUENCE [LARGE SCALE GENOMIC DNA]</scope>
    <source>
        <strain evidence="2">cv. AL8/78</strain>
    </source>
</reference>
<reference evidence="2" key="4">
    <citation type="submission" date="2019-03" db="UniProtKB">
        <authorList>
            <consortium name="EnsemblPlants"/>
        </authorList>
    </citation>
    <scope>IDENTIFICATION</scope>
</reference>
<proteinExistence type="predicted"/>
<dbReference type="AlphaFoldDB" id="A0A453MHV6"/>
<evidence type="ECO:0000256" key="1">
    <source>
        <dbReference type="SAM" id="MobiDB-lite"/>
    </source>
</evidence>
<reference evidence="2" key="5">
    <citation type="journal article" date="2021" name="G3 (Bethesda)">
        <title>Aegilops tauschii genome assembly Aet v5.0 features greater sequence contiguity and improved annotation.</title>
        <authorList>
            <person name="Wang L."/>
            <person name="Zhu T."/>
            <person name="Rodriguez J.C."/>
            <person name="Deal K.R."/>
            <person name="Dubcovsky J."/>
            <person name="McGuire P.E."/>
            <person name="Lux T."/>
            <person name="Spannagl M."/>
            <person name="Mayer K.F.X."/>
            <person name="Baldrich P."/>
            <person name="Meyers B.C."/>
            <person name="Huo N."/>
            <person name="Gu Y.Q."/>
            <person name="Zhou H."/>
            <person name="Devos K.M."/>
            <person name="Bennetzen J.L."/>
            <person name="Unver T."/>
            <person name="Budak H."/>
            <person name="Gulick P.J."/>
            <person name="Galiba G."/>
            <person name="Kalapos B."/>
            <person name="Nelson D.R."/>
            <person name="Li P."/>
            <person name="You F.M."/>
            <person name="Luo M.C."/>
            <person name="Dvorak J."/>
        </authorList>
    </citation>
    <scope>NUCLEOTIDE SEQUENCE [LARGE SCALE GENOMIC DNA]</scope>
    <source>
        <strain evidence="2">cv. AL8/78</strain>
    </source>
</reference>
<sequence>MLHVCRRRVWVRQPVQLGLRDQQRGAEHGAVQRRRHVRRLLHHLLRHRQEQDVQAGHPDHRLRHQLLPAQLGAPQRQRRLVQPAAGALRHVAARLDQHRHLRGRHRPRRVQEGLLPEARRHPLRHLREGLLRAGGGDQRRRQRGRVPDVDQGLQHQLARHEPQLGRQLAEQRLPQRPEALLQGQARRRPRGHGQRRRAVQLVVRGHLHFLGELLLASRGSSNQSIDDTAS</sequence>
<name>A0A453MHV6_AEGTS</name>
<dbReference type="EnsemblPlants" id="AET5Gv21188800.1">
    <property type="protein sequence ID" value="AET5Gv21188800.1"/>
    <property type="gene ID" value="AET5Gv21188800"/>
</dbReference>
<keyword evidence="3" id="KW-1185">Reference proteome</keyword>
<feature type="region of interest" description="Disordered" evidence="1">
    <location>
        <begin position="171"/>
        <end position="196"/>
    </location>
</feature>
<protein>
    <submittedName>
        <fullName evidence="2">Uncharacterized protein</fullName>
    </submittedName>
</protein>
<dbReference type="Gramene" id="AET5Gv21188800.1">
    <property type="protein sequence ID" value="AET5Gv21188800.1"/>
    <property type="gene ID" value="AET5Gv21188800"/>
</dbReference>
<accession>A0A453MHV6</accession>
<dbReference type="Proteomes" id="UP000015105">
    <property type="component" value="Chromosome 5D"/>
</dbReference>
<feature type="region of interest" description="Disordered" evidence="1">
    <location>
        <begin position="125"/>
        <end position="154"/>
    </location>
</feature>
<reference evidence="3" key="1">
    <citation type="journal article" date="2014" name="Science">
        <title>Ancient hybridizations among the ancestral genomes of bread wheat.</title>
        <authorList>
            <consortium name="International Wheat Genome Sequencing Consortium,"/>
            <person name="Marcussen T."/>
            <person name="Sandve S.R."/>
            <person name="Heier L."/>
            <person name="Spannagl M."/>
            <person name="Pfeifer M."/>
            <person name="Jakobsen K.S."/>
            <person name="Wulff B.B."/>
            <person name="Steuernagel B."/>
            <person name="Mayer K.F."/>
            <person name="Olsen O.A."/>
        </authorList>
    </citation>
    <scope>NUCLEOTIDE SEQUENCE [LARGE SCALE GENOMIC DNA]</scope>
    <source>
        <strain evidence="3">cv. AL8/78</strain>
    </source>
</reference>
<evidence type="ECO:0000313" key="3">
    <source>
        <dbReference type="Proteomes" id="UP000015105"/>
    </source>
</evidence>
<feature type="compositionally biased region" description="Basic residues" evidence="1">
    <location>
        <begin position="185"/>
        <end position="196"/>
    </location>
</feature>
<organism evidence="2 3">
    <name type="scientific">Aegilops tauschii subsp. strangulata</name>
    <name type="common">Goatgrass</name>
    <dbReference type="NCBI Taxonomy" id="200361"/>
    <lineage>
        <taxon>Eukaryota</taxon>
        <taxon>Viridiplantae</taxon>
        <taxon>Streptophyta</taxon>
        <taxon>Embryophyta</taxon>
        <taxon>Tracheophyta</taxon>
        <taxon>Spermatophyta</taxon>
        <taxon>Magnoliopsida</taxon>
        <taxon>Liliopsida</taxon>
        <taxon>Poales</taxon>
        <taxon>Poaceae</taxon>
        <taxon>BOP clade</taxon>
        <taxon>Pooideae</taxon>
        <taxon>Triticodae</taxon>
        <taxon>Triticeae</taxon>
        <taxon>Triticinae</taxon>
        <taxon>Aegilops</taxon>
    </lineage>
</organism>
<reference evidence="3" key="2">
    <citation type="journal article" date="2017" name="Nat. Plants">
        <title>The Aegilops tauschii genome reveals multiple impacts of transposons.</title>
        <authorList>
            <person name="Zhao G."/>
            <person name="Zou C."/>
            <person name="Li K."/>
            <person name="Wang K."/>
            <person name="Li T."/>
            <person name="Gao L."/>
            <person name="Zhang X."/>
            <person name="Wang H."/>
            <person name="Yang Z."/>
            <person name="Liu X."/>
            <person name="Jiang W."/>
            <person name="Mao L."/>
            <person name="Kong X."/>
            <person name="Jiao Y."/>
            <person name="Jia J."/>
        </authorList>
    </citation>
    <scope>NUCLEOTIDE SEQUENCE [LARGE SCALE GENOMIC DNA]</scope>
    <source>
        <strain evidence="3">cv. AL8/78</strain>
    </source>
</reference>
<evidence type="ECO:0000313" key="2">
    <source>
        <dbReference type="EnsemblPlants" id="AET5Gv21188800.1"/>
    </source>
</evidence>